<dbReference type="Pfam" id="PF17186">
    <property type="entry name" value="Lipocalin_9"/>
    <property type="match status" value="1"/>
</dbReference>
<keyword evidence="1" id="KW-0732">Signal</keyword>
<evidence type="ECO:0000256" key="1">
    <source>
        <dbReference type="SAM" id="SignalP"/>
    </source>
</evidence>
<dbReference type="GeneID" id="55997798"/>
<name>A0A7H8R9P7_TALRU</name>
<evidence type="ECO:0008006" key="4">
    <source>
        <dbReference type="Google" id="ProtNLM"/>
    </source>
</evidence>
<dbReference type="Proteomes" id="UP000509510">
    <property type="component" value="Chromosome V"/>
</dbReference>
<feature type="signal peptide" evidence="1">
    <location>
        <begin position="1"/>
        <end position="19"/>
    </location>
</feature>
<protein>
    <recommendedName>
        <fullName evidence="4">AttH domain-containing protein</fullName>
    </recommendedName>
</protein>
<keyword evidence="3" id="KW-1185">Reference proteome</keyword>
<feature type="chain" id="PRO_5029012595" description="AttH domain-containing protein" evidence="1">
    <location>
        <begin position="20"/>
        <end position="359"/>
    </location>
</feature>
<proteinExistence type="predicted"/>
<reference evidence="3" key="1">
    <citation type="submission" date="2020-06" db="EMBL/GenBank/DDBJ databases">
        <title>A chromosome-scale genome assembly of Talaromyces rugulosus W13939.</title>
        <authorList>
            <person name="Wang B."/>
            <person name="Guo L."/>
            <person name="Ye K."/>
            <person name="Wang L."/>
        </authorList>
    </citation>
    <scope>NUCLEOTIDE SEQUENCE [LARGE SCALE GENOMIC DNA]</scope>
    <source>
        <strain evidence="3">W13939</strain>
    </source>
</reference>
<dbReference type="InterPro" id="IPR023374">
    <property type="entry name" value="AttH-like_dom_sf"/>
</dbReference>
<dbReference type="EMBL" id="CP055902">
    <property type="protein sequence ID" value="QKX63149.1"/>
    <property type="molecule type" value="Genomic_DNA"/>
</dbReference>
<accession>A0A7H8R9P7</accession>
<dbReference type="PANTHER" id="PTHR40617:SF1">
    <property type="entry name" value="ATTH DOMAIN-CONTAINING PROTEIN-RELATED"/>
    <property type="match status" value="1"/>
</dbReference>
<dbReference type="InterPro" id="IPR053112">
    <property type="entry name" value="Fungal_Dehydratase/Hydratase"/>
</dbReference>
<organism evidence="2 3">
    <name type="scientific">Talaromyces rugulosus</name>
    <name type="common">Penicillium rugulosum</name>
    <dbReference type="NCBI Taxonomy" id="121627"/>
    <lineage>
        <taxon>Eukaryota</taxon>
        <taxon>Fungi</taxon>
        <taxon>Dikarya</taxon>
        <taxon>Ascomycota</taxon>
        <taxon>Pezizomycotina</taxon>
        <taxon>Eurotiomycetes</taxon>
        <taxon>Eurotiomycetidae</taxon>
        <taxon>Eurotiales</taxon>
        <taxon>Trichocomaceae</taxon>
        <taxon>Talaromyces</taxon>
        <taxon>Talaromyces sect. Islandici</taxon>
    </lineage>
</organism>
<dbReference type="RefSeq" id="XP_035349323.1">
    <property type="nucleotide sequence ID" value="XM_035493430.1"/>
</dbReference>
<dbReference type="Gene3D" id="2.40.370.10">
    <property type="entry name" value="AttH-like domain"/>
    <property type="match status" value="2"/>
</dbReference>
<dbReference type="PANTHER" id="PTHR40617">
    <property type="entry name" value="TERPENE CYCLASE ASQC"/>
    <property type="match status" value="1"/>
</dbReference>
<gene>
    <name evidence="2" type="ORF">TRUGW13939_10318</name>
</gene>
<evidence type="ECO:0000313" key="3">
    <source>
        <dbReference type="Proteomes" id="UP000509510"/>
    </source>
</evidence>
<dbReference type="KEGG" id="trg:TRUGW13939_10318"/>
<evidence type="ECO:0000313" key="2">
    <source>
        <dbReference type="EMBL" id="QKX63149.1"/>
    </source>
</evidence>
<dbReference type="SUPFAM" id="SSF159245">
    <property type="entry name" value="AttH-like"/>
    <property type="match status" value="1"/>
</dbReference>
<dbReference type="AlphaFoldDB" id="A0A7H8R9P7"/>
<sequence length="359" mass="39888">MYHLLPASLIGLLFCGVSGFELVSKPTKLDINASSFIENVPTFFDLSDLHLVKVEHAFDSYWAGGIVRTTSNDNYLLMAHAAVYGNVTTYRGGILSLDDPLGYHPKYYQAVNTFTHNNGTVEPFHLTIPGNVFDMELIGPANEWFPRLKITSRVPETKFNIAIDMDKAGPPVLNAGLGSWLWVGEPQHQVSVPRGRLSGTFTVNDTLFTIDPSQSLGWYDRQWGPTLAPAFTWLGLYLTSSNTSHEEIYASIWNWEDDVNGNKSFATIQRPSGINTIVPLADFTVTDSFQSPVSNKTYSLDHRIRLADGTLLHIKPVRRDQEFVMQGFDNPFYSGAVEVTGNQYTGYGYIDILPGGGSF</sequence>
<dbReference type="OrthoDB" id="4223489at2759"/>